<keyword evidence="2" id="KW-1185">Reference proteome</keyword>
<organism evidence="1 2">
    <name type="scientific">Castanea mollissima</name>
    <name type="common">Chinese chestnut</name>
    <dbReference type="NCBI Taxonomy" id="60419"/>
    <lineage>
        <taxon>Eukaryota</taxon>
        <taxon>Viridiplantae</taxon>
        <taxon>Streptophyta</taxon>
        <taxon>Embryophyta</taxon>
        <taxon>Tracheophyta</taxon>
        <taxon>Spermatophyta</taxon>
        <taxon>Magnoliopsida</taxon>
        <taxon>eudicotyledons</taxon>
        <taxon>Gunneridae</taxon>
        <taxon>Pentapetalae</taxon>
        <taxon>rosids</taxon>
        <taxon>fabids</taxon>
        <taxon>Fagales</taxon>
        <taxon>Fagaceae</taxon>
        <taxon>Castanea</taxon>
    </lineage>
</organism>
<dbReference type="AlphaFoldDB" id="A0A8J4QM37"/>
<evidence type="ECO:0000313" key="2">
    <source>
        <dbReference type="Proteomes" id="UP000737018"/>
    </source>
</evidence>
<protein>
    <submittedName>
        <fullName evidence="1">Uncharacterized protein</fullName>
    </submittedName>
</protein>
<evidence type="ECO:0000313" key="1">
    <source>
        <dbReference type="EMBL" id="KAF3956025.1"/>
    </source>
</evidence>
<dbReference type="Proteomes" id="UP000737018">
    <property type="component" value="Unassembled WGS sequence"/>
</dbReference>
<gene>
    <name evidence="1" type="ORF">CMV_018820</name>
</gene>
<dbReference type="EMBL" id="JRKL02003214">
    <property type="protein sequence ID" value="KAF3956025.1"/>
    <property type="molecule type" value="Genomic_DNA"/>
</dbReference>
<reference evidence="1" key="1">
    <citation type="submission" date="2020-03" db="EMBL/GenBank/DDBJ databases">
        <title>Castanea mollissima Vanexum genome sequencing.</title>
        <authorList>
            <person name="Staton M."/>
        </authorList>
    </citation>
    <scope>NUCLEOTIDE SEQUENCE</scope>
    <source>
        <tissue evidence="1">Leaf</tissue>
    </source>
</reference>
<proteinExistence type="predicted"/>
<accession>A0A8J4QM37</accession>
<name>A0A8J4QM37_9ROSI</name>
<comment type="caution">
    <text evidence="1">The sequence shown here is derived from an EMBL/GenBank/DDBJ whole genome shotgun (WGS) entry which is preliminary data.</text>
</comment>
<sequence length="97" mass="11004">MFLSLLHRHLFKKISGRKSHNHSDGLPQIFIYVVGKTTLALANRFSIAFDNRALSRTVDNVELKECSNGTLSLFINKDLLHFATTIPLPPWVLATWV</sequence>